<feature type="transmembrane region" description="Helical" evidence="1">
    <location>
        <begin position="364"/>
        <end position="382"/>
    </location>
</feature>
<sequence length="408" mass="47199">MSQDISSDLRDQHVGWFESPDGRGTSDLLWTCLATLIISTWTVQHADIIWPHYKGWLNINTRRLRLAAFCLLLPEYMTAVAIEQCTNALLYRKKFRAIKGLEEWTVTHGFFATMNGFRIQTPDGKIIAVRINELHWLLKAGLIKKMPAIKQKDPEEARFSPFSALSQQAIMRCSKADGIVKLVACIQCGWFLTQLVARVAQQLPVSPLEITTFSFTLICLVTYAFWWEKPCDVEYWVTLTVTENRDQWWSLMTKELDIDKNREEELVRHWTGAGDLHLHAQTKLHASLTFTLGAIFGALHFLAWNIEFPTEIESTLWRVSSVITTVWPVYMLLTIEPVLKRLGNIHRCFLSWKHTDLTWKPIRYAQYAFVFAMVLGRLYLIVEGFASLRSLSKGCYDTPQWQNFLPHI</sequence>
<evidence type="ECO:0000313" key="2">
    <source>
        <dbReference type="EMBL" id="KAK4224502.1"/>
    </source>
</evidence>
<accession>A0AAN7BJM1</accession>
<evidence type="ECO:0000256" key="1">
    <source>
        <dbReference type="SAM" id="Phobius"/>
    </source>
</evidence>
<organism evidence="2 3">
    <name type="scientific">Podospora fimiseda</name>
    <dbReference type="NCBI Taxonomy" id="252190"/>
    <lineage>
        <taxon>Eukaryota</taxon>
        <taxon>Fungi</taxon>
        <taxon>Dikarya</taxon>
        <taxon>Ascomycota</taxon>
        <taxon>Pezizomycotina</taxon>
        <taxon>Sordariomycetes</taxon>
        <taxon>Sordariomycetidae</taxon>
        <taxon>Sordariales</taxon>
        <taxon>Podosporaceae</taxon>
        <taxon>Podospora</taxon>
    </lineage>
</organism>
<protein>
    <submittedName>
        <fullName evidence="2">Uncharacterized protein</fullName>
    </submittedName>
</protein>
<dbReference type="AlphaFoldDB" id="A0AAN7BJM1"/>
<reference evidence="2" key="1">
    <citation type="journal article" date="2023" name="Mol. Phylogenet. Evol.">
        <title>Genome-scale phylogeny and comparative genomics of the fungal order Sordariales.</title>
        <authorList>
            <person name="Hensen N."/>
            <person name="Bonometti L."/>
            <person name="Westerberg I."/>
            <person name="Brannstrom I.O."/>
            <person name="Guillou S."/>
            <person name="Cros-Aarteil S."/>
            <person name="Calhoun S."/>
            <person name="Haridas S."/>
            <person name="Kuo A."/>
            <person name="Mondo S."/>
            <person name="Pangilinan J."/>
            <person name="Riley R."/>
            <person name="LaButti K."/>
            <person name="Andreopoulos B."/>
            <person name="Lipzen A."/>
            <person name="Chen C."/>
            <person name="Yan M."/>
            <person name="Daum C."/>
            <person name="Ng V."/>
            <person name="Clum A."/>
            <person name="Steindorff A."/>
            <person name="Ohm R.A."/>
            <person name="Martin F."/>
            <person name="Silar P."/>
            <person name="Natvig D.O."/>
            <person name="Lalanne C."/>
            <person name="Gautier V."/>
            <person name="Ament-Velasquez S.L."/>
            <person name="Kruys A."/>
            <person name="Hutchinson M.I."/>
            <person name="Powell A.J."/>
            <person name="Barry K."/>
            <person name="Miller A.N."/>
            <person name="Grigoriev I.V."/>
            <person name="Debuchy R."/>
            <person name="Gladieux P."/>
            <person name="Hiltunen Thoren M."/>
            <person name="Johannesson H."/>
        </authorList>
    </citation>
    <scope>NUCLEOTIDE SEQUENCE</scope>
    <source>
        <strain evidence="2">CBS 990.96</strain>
    </source>
</reference>
<gene>
    <name evidence="2" type="ORF">QBC38DRAFT_485421</name>
</gene>
<evidence type="ECO:0000313" key="3">
    <source>
        <dbReference type="Proteomes" id="UP001301958"/>
    </source>
</evidence>
<name>A0AAN7BJM1_9PEZI</name>
<feature type="transmembrane region" description="Helical" evidence="1">
    <location>
        <begin position="316"/>
        <end position="335"/>
    </location>
</feature>
<dbReference type="PANTHER" id="PTHR35043:SF8">
    <property type="entry name" value="DUF4220 DOMAIN-CONTAINING PROTEIN"/>
    <property type="match status" value="1"/>
</dbReference>
<feature type="transmembrane region" description="Helical" evidence="1">
    <location>
        <begin position="208"/>
        <end position="226"/>
    </location>
</feature>
<comment type="caution">
    <text evidence="2">The sequence shown here is derived from an EMBL/GenBank/DDBJ whole genome shotgun (WGS) entry which is preliminary data.</text>
</comment>
<keyword evidence="1" id="KW-0472">Membrane</keyword>
<proteinExistence type="predicted"/>
<feature type="transmembrane region" description="Helical" evidence="1">
    <location>
        <begin position="284"/>
        <end position="304"/>
    </location>
</feature>
<dbReference type="Proteomes" id="UP001301958">
    <property type="component" value="Unassembled WGS sequence"/>
</dbReference>
<keyword evidence="1" id="KW-1133">Transmembrane helix</keyword>
<keyword evidence="3" id="KW-1185">Reference proteome</keyword>
<keyword evidence="1" id="KW-0812">Transmembrane</keyword>
<dbReference type="EMBL" id="MU865391">
    <property type="protein sequence ID" value="KAK4224502.1"/>
    <property type="molecule type" value="Genomic_DNA"/>
</dbReference>
<dbReference type="PANTHER" id="PTHR35043">
    <property type="entry name" value="TRANSCRIPTION FACTOR DOMAIN-CONTAINING PROTEIN"/>
    <property type="match status" value="1"/>
</dbReference>
<reference evidence="2" key="2">
    <citation type="submission" date="2023-05" db="EMBL/GenBank/DDBJ databases">
        <authorList>
            <consortium name="Lawrence Berkeley National Laboratory"/>
            <person name="Steindorff A."/>
            <person name="Hensen N."/>
            <person name="Bonometti L."/>
            <person name="Westerberg I."/>
            <person name="Brannstrom I.O."/>
            <person name="Guillou S."/>
            <person name="Cros-Aarteil S."/>
            <person name="Calhoun S."/>
            <person name="Haridas S."/>
            <person name="Kuo A."/>
            <person name="Mondo S."/>
            <person name="Pangilinan J."/>
            <person name="Riley R."/>
            <person name="Labutti K."/>
            <person name="Andreopoulos B."/>
            <person name="Lipzen A."/>
            <person name="Chen C."/>
            <person name="Yanf M."/>
            <person name="Daum C."/>
            <person name="Ng V."/>
            <person name="Clum A."/>
            <person name="Ohm R."/>
            <person name="Martin F."/>
            <person name="Silar P."/>
            <person name="Natvig D."/>
            <person name="Lalanne C."/>
            <person name="Gautier V."/>
            <person name="Ament-Velasquez S.L."/>
            <person name="Kruys A."/>
            <person name="Hutchinson M.I."/>
            <person name="Powell A.J."/>
            <person name="Barry K."/>
            <person name="Miller A.N."/>
            <person name="Grigoriev I.V."/>
            <person name="Debuchy R."/>
            <person name="Gladieux P."/>
            <person name="Thoren M.H."/>
            <person name="Johannesson H."/>
        </authorList>
    </citation>
    <scope>NUCLEOTIDE SEQUENCE</scope>
    <source>
        <strain evidence="2">CBS 990.96</strain>
    </source>
</reference>